<dbReference type="EMBL" id="JWIY01000001">
    <property type="protein sequence ID" value="KIC78177.1"/>
    <property type="molecule type" value="Genomic_DNA"/>
</dbReference>
<dbReference type="AlphaFoldDB" id="A0A0C1KH47"/>
<dbReference type="RefSeq" id="WP_003070201.1">
    <property type="nucleotide sequence ID" value="NZ_CAJPUH010000048.1"/>
</dbReference>
<dbReference type="STRING" id="862969.SCI_0452"/>
<sequence length="312" mass="36802">MIIENSILTEEQIKGIDEKYSHLKDTDVIESLGCYEMDSEQNNLVITEFPINKEDLIEISNQISNIQQEFERLKVMYKMFISDVFDFLKLNSELEKKNKGTNELDVNRFMMHLLSSGKLFVDFAENQIKTKHRQKFKKFHKLTSQQYDNSFAYRFCYNLRNFSQHVGIPISALHKKQDYVDDEKAIISLWIEKDYLLNSSFNWKKLRNEIEARNDIDAVKLVKSYMEAITILYGEYNKFLLNIHHCNLINLKLSLENFGLVHKKYCIVERTKYNLKYNPANITTRPLLGLADIDAIYMHLSEIGIVKLVNKE</sequence>
<dbReference type="Proteomes" id="UP000031339">
    <property type="component" value="Unassembled WGS sequence"/>
</dbReference>
<evidence type="ECO:0000313" key="2">
    <source>
        <dbReference type="Proteomes" id="UP000031339"/>
    </source>
</evidence>
<protein>
    <submittedName>
        <fullName evidence="1">Ribosome-binding factor A</fullName>
    </submittedName>
</protein>
<dbReference type="eggNOG" id="ENOG50337MM">
    <property type="taxonomic scope" value="Bacteria"/>
</dbReference>
<proteinExistence type="predicted"/>
<accession>A0A0C1KH47</accession>
<reference evidence="1 2" key="1">
    <citation type="submission" date="2014-12" db="EMBL/GenBank/DDBJ databases">
        <title>Partial genome sequence of Streptococcus constellatus KCOM 1650 (= ChDC B144).</title>
        <authorList>
            <person name="Kook J.-K."/>
            <person name="Park S.-N."/>
            <person name="Lim Y.K."/>
            <person name="Jo E."/>
        </authorList>
    </citation>
    <scope>NUCLEOTIDE SEQUENCE [LARGE SCALE GENOMIC DNA]</scope>
    <source>
        <strain evidence="1 2">KCOM 1650</strain>
    </source>
</reference>
<comment type="caution">
    <text evidence="1">The sequence shown here is derived from an EMBL/GenBank/DDBJ whole genome shotgun (WGS) entry which is preliminary data.</text>
</comment>
<evidence type="ECO:0000313" key="1">
    <source>
        <dbReference type="EMBL" id="KIC78177.1"/>
    </source>
</evidence>
<organism evidence="1 2">
    <name type="scientific">Streptococcus constellatus</name>
    <dbReference type="NCBI Taxonomy" id="76860"/>
    <lineage>
        <taxon>Bacteria</taxon>
        <taxon>Bacillati</taxon>
        <taxon>Bacillota</taxon>
        <taxon>Bacilli</taxon>
        <taxon>Lactobacillales</taxon>
        <taxon>Streptococcaceae</taxon>
        <taxon>Streptococcus</taxon>
        <taxon>Streptococcus anginosus group</taxon>
    </lineage>
</organism>
<name>A0A0C1KH47_STRCV</name>
<gene>
    <name evidence="1" type="ORF">RN79_00965</name>
</gene>
<dbReference type="PATRIC" id="fig|76860.7.peg.1164"/>